<dbReference type="CDD" id="cd00158">
    <property type="entry name" value="RHOD"/>
    <property type="match status" value="1"/>
</dbReference>
<dbReference type="Pfam" id="PF00581">
    <property type="entry name" value="Rhodanese"/>
    <property type="match status" value="2"/>
</dbReference>
<evidence type="ECO:0000313" key="5">
    <source>
        <dbReference type="Proteomes" id="UP000027064"/>
    </source>
</evidence>
<dbReference type="SMART" id="SM00450">
    <property type="entry name" value="RHOD"/>
    <property type="match status" value="2"/>
</dbReference>
<feature type="domain" description="Rhodanese" evidence="3">
    <location>
        <begin position="395"/>
        <end position="475"/>
    </location>
</feature>
<dbReference type="GO" id="GO:0070813">
    <property type="term" value="P:hydrogen sulfide metabolic process"/>
    <property type="evidence" value="ECO:0007669"/>
    <property type="project" value="TreeGrafter"/>
</dbReference>
<name>A0A066WYA9_9FLAO</name>
<dbReference type="eggNOG" id="COG0607">
    <property type="taxonomic scope" value="Bacteria"/>
</dbReference>
<dbReference type="PROSITE" id="PS51257">
    <property type="entry name" value="PROKAR_LIPOPROTEIN"/>
    <property type="match status" value="1"/>
</dbReference>
<dbReference type="InterPro" id="IPR051682">
    <property type="entry name" value="Mito_Persulfide_Diox"/>
</dbReference>
<dbReference type="InterPro" id="IPR001279">
    <property type="entry name" value="Metallo-B-lactamas"/>
</dbReference>
<dbReference type="GO" id="GO:0006749">
    <property type="term" value="P:glutathione metabolic process"/>
    <property type="evidence" value="ECO:0007669"/>
    <property type="project" value="InterPro"/>
</dbReference>
<dbReference type="STRING" id="1492738.FEM21_10850"/>
<dbReference type="eggNOG" id="COG0491">
    <property type="taxonomic scope" value="Bacteria"/>
</dbReference>
<dbReference type="PATRIC" id="fig|1492738.3.peg.1078"/>
<dbReference type="Gene3D" id="3.40.250.10">
    <property type="entry name" value="Rhodanese-like domain"/>
    <property type="match status" value="2"/>
</dbReference>
<dbReference type="EMBL" id="JNCA01000009">
    <property type="protein sequence ID" value="KDN55894.1"/>
    <property type="molecule type" value="Genomic_DNA"/>
</dbReference>
<dbReference type="AlphaFoldDB" id="A0A066WYA9"/>
<feature type="domain" description="Rhodanese" evidence="3">
    <location>
        <begin position="298"/>
        <end position="385"/>
    </location>
</feature>
<dbReference type="PANTHER" id="PTHR43084:SF1">
    <property type="entry name" value="PERSULFIDE DIOXYGENASE ETHE1, MITOCHONDRIAL"/>
    <property type="match status" value="1"/>
</dbReference>
<evidence type="ECO:0000259" key="3">
    <source>
        <dbReference type="PROSITE" id="PS50206"/>
    </source>
</evidence>
<organism evidence="4 5">
    <name type="scientific">Flavobacterium seoulense</name>
    <dbReference type="NCBI Taxonomy" id="1492738"/>
    <lineage>
        <taxon>Bacteria</taxon>
        <taxon>Pseudomonadati</taxon>
        <taxon>Bacteroidota</taxon>
        <taxon>Flavobacteriia</taxon>
        <taxon>Flavobacteriales</taxon>
        <taxon>Flavobacteriaceae</taxon>
        <taxon>Flavobacterium</taxon>
    </lineage>
</organism>
<dbReference type="Gene3D" id="3.60.15.10">
    <property type="entry name" value="Ribonuclease Z/Hydroxyacylglutathione hydrolase-like"/>
    <property type="match status" value="1"/>
</dbReference>
<dbReference type="CDD" id="cd07724">
    <property type="entry name" value="POD-like_MBL-fold"/>
    <property type="match status" value="1"/>
</dbReference>
<dbReference type="InterPro" id="IPR036866">
    <property type="entry name" value="RibonucZ/Hydroxyglut_hydro"/>
</dbReference>
<comment type="caution">
    <text evidence="4">The sequence shown here is derived from an EMBL/GenBank/DDBJ whole genome shotgun (WGS) entry which is preliminary data.</text>
</comment>
<dbReference type="RefSeq" id="WP_081824644.1">
    <property type="nucleotide sequence ID" value="NZ_JNCA01000009.1"/>
</dbReference>
<dbReference type="GO" id="GO:0046872">
    <property type="term" value="F:metal ion binding"/>
    <property type="evidence" value="ECO:0007669"/>
    <property type="project" value="UniProtKB-KW"/>
</dbReference>
<dbReference type="PANTHER" id="PTHR43084">
    <property type="entry name" value="PERSULFIDE DIOXYGENASE ETHE1"/>
    <property type="match status" value="1"/>
</dbReference>
<dbReference type="PROSITE" id="PS50206">
    <property type="entry name" value="RHODANESE_3"/>
    <property type="match status" value="2"/>
</dbReference>
<keyword evidence="5" id="KW-1185">Reference proteome</keyword>
<dbReference type="SUPFAM" id="SSF56281">
    <property type="entry name" value="Metallo-hydrolase/oxidoreductase"/>
    <property type="match status" value="1"/>
</dbReference>
<keyword evidence="1" id="KW-0479">Metal-binding</keyword>
<dbReference type="InterPro" id="IPR001763">
    <property type="entry name" value="Rhodanese-like_dom"/>
</dbReference>
<sequence>MNRRIFINQSLLFLGAVACNQVFAGKTANGETFLIKQFEDTGLAHFSYAILVKDKIVLIDPARNPQPYYDFASANNAEIVSIIETHLHADFVSSHLEISQFKKAKVYASKLAKANYKHHNFDEGDLISLSADIKLKAINTPGHSPDSISVILQNKAKDVAVFSGDSLLFGSVGRPDLREYSGELATERKKLAGQMYDTIHQKFAKLANDVLVYPAHGAGSLCGSSIRNVKESTIGYEKAHNFAFQNIPKEQFVETLLKDQPHIPQYFPYDVELNRKGARVVSKALLAIPFLKLTTHNFKPEEIIVDIRTPDVFASSHFPGSINIAESSKFETWLGTIIKPEQKIYLIANSESELKTAFAKASKIGYDSFIKGGFVYGNYAGESFTKFDKDKFLSAKNDYFILDVRTAKEASEDKIFSNAVNIPLSELQEEINNLPKNKPVIVHCASGFRSAIGISIIKNLAPNIEVYDIGGEIGKYR</sequence>
<dbReference type="Proteomes" id="UP000027064">
    <property type="component" value="Unassembled WGS sequence"/>
</dbReference>
<dbReference type="SMART" id="SM00849">
    <property type="entry name" value="Lactamase_B"/>
    <property type="match status" value="1"/>
</dbReference>
<feature type="chain" id="PRO_5001629553" description="Rhodanese domain-containing protein" evidence="2">
    <location>
        <begin position="25"/>
        <end position="477"/>
    </location>
</feature>
<reference evidence="4 5" key="1">
    <citation type="submission" date="2014-05" db="EMBL/GenBank/DDBJ databases">
        <title>Genome Sequence of Flavobacterium sp. EM1321.</title>
        <authorList>
            <person name="Shin S.-K."/>
            <person name="Yi H."/>
        </authorList>
    </citation>
    <scope>NUCLEOTIDE SEQUENCE [LARGE SCALE GENOMIC DNA]</scope>
    <source>
        <strain evidence="4 5">EM1321</strain>
    </source>
</reference>
<protein>
    <recommendedName>
        <fullName evidence="3">Rhodanese domain-containing protein</fullName>
    </recommendedName>
</protein>
<dbReference type="InterPro" id="IPR036873">
    <property type="entry name" value="Rhodanese-like_dom_sf"/>
</dbReference>
<accession>A0A066WYA9</accession>
<dbReference type="OrthoDB" id="9784009at2"/>
<evidence type="ECO:0000256" key="2">
    <source>
        <dbReference type="SAM" id="SignalP"/>
    </source>
</evidence>
<dbReference type="GO" id="GO:0050313">
    <property type="term" value="F:sulfur dioxygenase activity"/>
    <property type="evidence" value="ECO:0007669"/>
    <property type="project" value="InterPro"/>
</dbReference>
<evidence type="ECO:0000313" key="4">
    <source>
        <dbReference type="EMBL" id="KDN55894.1"/>
    </source>
</evidence>
<feature type="signal peptide" evidence="2">
    <location>
        <begin position="1"/>
        <end position="24"/>
    </location>
</feature>
<keyword evidence="2" id="KW-0732">Signal</keyword>
<dbReference type="SUPFAM" id="SSF52821">
    <property type="entry name" value="Rhodanese/Cell cycle control phosphatase"/>
    <property type="match status" value="2"/>
</dbReference>
<evidence type="ECO:0000256" key="1">
    <source>
        <dbReference type="ARBA" id="ARBA00022723"/>
    </source>
</evidence>
<dbReference type="Pfam" id="PF00753">
    <property type="entry name" value="Lactamase_B"/>
    <property type="match status" value="1"/>
</dbReference>
<dbReference type="InterPro" id="IPR044528">
    <property type="entry name" value="POD-like_MBL-fold"/>
</dbReference>
<proteinExistence type="predicted"/>
<gene>
    <name evidence="4" type="ORF">FEM21_10850</name>
</gene>